<evidence type="ECO:0000313" key="3">
    <source>
        <dbReference type="Proteomes" id="UP001519311"/>
    </source>
</evidence>
<comment type="caution">
    <text evidence="2">The sequence shown here is derived from an EMBL/GenBank/DDBJ whole genome shotgun (WGS) entry which is preliminary data.</text>
</comment>
<proteinExistence type="predicted"/>
<dbReference type="EMBL" id="JAGINS010000002">
    <property type="protein sequence ID" value="MBP2363541.1"/>
    <property type="molecule type" value="Genomic_DNA"/>
</dbReference>
<accession>A0ABS4VI05</accession>
<organism evidence="2 3">
    <name type="scientific">Streptomyces clavifer</name>
    <dbReference type="NCBI Taxonomy" id="68188"/>
    <lineage>
        <taxon>Bacteria</taxon>
        <taxon>Bacillati</taxon>
        <taxon>Actinomycetota</taxon>
        <taxon>Actinomycetes</taxon>
        <taxon>Kitasatosporales</taxon>
        <taxon>Streptomycetaceae</taxon>
        <taxon>Streptomyces</taxon>
    </lineage>
</organism>
<gene>
    <name evidence="2" type="ORF">JOF59_006033</name>
</gene>
<sequence length="118" mass="13351">MASKERETQQRQRAAFNPTCKHPVASEIRHHKILGTFAPAPGTLQEPGLRELSRDPFCCFTTSLDLQTFFDCNQRAIAHFNLVPMTIVYDRTKTVVRRHVAPGEMVPLHPEAVKFAGH</sequence>
<protein>
    <submittedName>
        <fullName evidence="2">Uncharacterized protein</fullName>
    </submittedName>
</protein>
<feature type="compositionally biased region" description="Basic and acidic residues" evidence="1">
    <location>
        <begin position="1"/>
        <end position="10"/>
    </location>
</feature>
<name>A0ABS4VI05_9ACTN</name>
<dbReference type="Proteomes" id="UP001519311">
    <property type="component" value="Unassembled WGS sequence"/>
</dbReference>
<feature type="region of interest" description="Disordered" evidence="1">
    <location>
        <begin position="1"/>
        <end position="20"/>
    </location>
</feature>
<keyword evidence="3" id="KW-1185">Reference proteome</keyword>
<evidence type="ECO:0000256" key="1">
    <source>
        <dbReference type="SAM" id="MobiDB-lite"/>
    </source>
</evidence>
<reference evidence="2 3" key="1">
    <citation type="submission" date="2021-03" db="EMBL/GenBank/DDBJ databases">
        <title>Sequencing the genomes of 1000 actinobacteria strains.</title>
        <authorList>
            <person name="Klenk H.-P."/>
        </authorList>
    </citation>
    <scope>NUCLEOTIDE SEQUENCE [LARGE SCALE GENOMIC DNA]</scope>
    <source>
        <strain evidence="2 3">DSM 40843</strain>
    </source>
</reference>
<evidence type="ECO:0000313" key="2">
    <source>
        <dbReference type="EMBL" id="MBP2363541.1"/>
    </source>
</evidence>